<dbReference type="EMBL" id="JBHSWN010000001">
    <property type="protein sequence ID" value="MFC6789917.1"/>
    <property type="molecule type" value="Genomic_DNA"/>
</dbReference>
<reference evidence="3" key="1">
    <citation type="journal article" date="2019" name="Int. J. Syst. Evol. Microbiol.">
        <title>The Global Catalogue of Microorganisms (GCM) 10K type strain sequencing project: providing services to taxonomists for standard genome sequencing and annotation.</title>
        <authorList>
            <consortium name="The Broad Institute Genomics Platform"/>
            <consortium name="The Broad Institute Genome Sequencing Center for Infectious Disease"/>
            <person name="Wu L."/>
            <person name="Ma J."/>
        </authorList>
    </citation>
    <scope>NUCLEOTIDE SEQUENCE [LARGE SCALE GENOMIC DNA]</scope>
    <source>
        <strain evidence="3">CCUG 48316</strain>
    </source>
</reference>
<name>A0ABW2BJD2_9HYPH</name>
<accession>A0ABW2BJD2</accession>
<dbReference type="Proteomes" id="UP001596292">
    <property type="component" value="Unassembled WGS sequence"/>
</dbReference>
<feature type="compositionally biased region" description="Basic and acidic residues" evidence="1">
    <location>
        <begin position="239"/>
        <end position="249"/>
    </location>
</feature>
<organism evidence="2 3">
    <name type="scientific">Methylobacterium komagatae</name>
    <dbReference type="NCBI Taxonomy" id="374425"/>
    <lineage>
        <taxon>Bacteria</taxon>
        <taxon>Pseudomonadati</taxon>
        <taxon>Pseudomonadota</taxon>
        <taxon>Alphaproteobacteria</taxon>
        <taxon>Hyphomicrobiales</taxon>
        <taxon>Methylobacteriaceae</taxon>
        <taxon>Methylobacterium</taxon>
    </lineage>
</organism>
<dbReference type="RefSeq" id="WP_378969270.1">
    <property type="nucleotide sequence ID" value="NZ_JBHSWN010000001.1"/>
</dbReference>
<evidence type="ECO:0000313" key="3">
    <source>
        <dbReference type="Proteomes" id="UP001596292"/>
    </source>
</evidence>
<sequence length="283" mass="29637">MGRTRTALALTGAVLVAGLGATALLGRFSYAPMPDLADLANPGRSPLTTAFDVLGRRISEAEAQTLRQTEEGRQTLSPASGAVAIDAALVARGREAFYRETFGNEVFLTDVMGMLDGAITPFEVVRAVAALKGEATTNLQVPLAHDITIGDRTYKKGERVPTGLDVPKGGAFIIGIKSFYDQGHLRMGITCALCHAAVDAGSGKVVEGAPNTDLNAGLLMALAKNSSAYFMHASVPEADAKGSDGKGGDGKGAVCPMRRRWRRRPRCRSQAGRPAASIPLQTG</sequence>
<feature type="compositionally biased region" description="Basic residues" evidence="1">
    <location>
        <begin position="257"/>
        <end position="267"/>
    </location>
</feature>
<protein>
    <recommendedName>
        <fullName evidence="4">Cytochrome c domain-containing protein</fullName>
    </recommendedName>
</protein>
<proteinExistence type="predicted"/>
<evidence type="ECO:0000256" key="1">
    <source>
        <dbReference type="SAM" id="MobiDB-lite"/>
    </source>
</evidence>
<evidence type="ECO:0008006" key="4">
    <source>
        <dbReference type="Google" id="ProtNLM"/>
    </source>
</evidence>
<gene>
    <name evidence="2" type="ORF">ACFQE0_09990</name>
</gene>
<evidence type="ECO:0000313" key="2">
    <source>
        <dbReference type="EMBL" id="MFC6789917.1"/>
    </source>
</evidence>
<comment type="caution">
    <text evidence="2">The sequence shown here is derived from an EMBL/GenBank/DDBJ whole genome shotgun (WGS) entry which is preliminary data.</text>
</comment>
<feature type="region of interest" description="Disordered" evidence="1">
    <location>
        <begin position="239"/>
        <end position="283"/>
    </location>
</feature>
<keyword evidence="3" id="KW-1185">Reference proteome</keyword>